<evidence type="ECO:0000256" key="1">
    <source>
        <dbReference type="SAM" id="SignalP"/>
    </source>
</evidence>
<evidence type="ECO:0000313" key="3">
    <source>
        <dbReference type="Proteomes" id="UP001430290"/>
    </source>
</evidence>
<dbReference type="SUPFAM" id="SSF54427">
    <property type="entry name" value="NTF2-like"/>
    <property type="match status" value="1"/>
</dbReference>
<feature type="chain" id="PRO_5045876975" evidence="1">
    <location>
        <begin position="29"/>
        <end position="151"/>
    </location>
</feature>
<sequence>MRNFHVFPRIVLATVPALLLMVSAACHKQVPEQAVRAQLAALQAAMDARDATAVRDLLATDFIGEQGLEKRGAHQLAAGLFLRYREVSAKIGPIQVEVLDPSNAIARFNLLATGGSGGLLPDSGQVFAVETGWQYIDGHWLLRNASWKPAL</sequence>
<evidence type="ECO:0000313" key="2">
    <source>
        <dbReference type="EMBL" id="MBZ4186193.1"/>
    </source>
</evidence>
<proteinExistence type="predicted"/>
<dbReference type="PROSITE" id="PS51257">
    <property type="entry name" value="PROKAR_LIPOPROTEIN"/>
    <property type="match status" value="1"/>
</dbReference>
<dbReference type="RefSeq" id="WP_223628513.1">
    <property type="nucleotide sequence ID" value="NZ_JAIQDJ010000002.1"/>
</dbReference>
<reference evidence="2" key="1">
    <citation type="submission" date="2021-09" db="EMBL/GenBank/DDBJ databases">
        <authorList>
            <person name="Wu T."/>
            <person name="Guo S.Z."/>
        </authorList>
    </citation>
    <scope>NUCLEOTIDE SEQUENCE</scope>
    <source>
        <strain evidence="2">RSS-23</strain>
    </source>
</reference>
<accession>A0ABS7TEB9</accession>
<dbReference type="InterPro" id="IPR032710">
    <property type="entry name" value="NTF2-like_dom_sf"/>
</dbReference>
<comment type="caution">
    <text evidence="2">The sequence shown here is derived from an EMBL/GenBank/DDBJ whole genome shotgun (WGS) entry which is preliminary data.</text>
</comment>
<protein>
    <submittedName>
        <fullName evidence="2">Nuclear transport factor 2 family protein</fullName>
    </submittedName>
</protein>
<gene>
    <name evidence="2" type="ORF">K7B09_07645</name>
</gene>
<keyword evidence="1" id="KW-0732">Signal</keyword>
<dbReference type="Proteomes" id="UP001430290">
    <property type="component" value="Unassembled WGS sequence"/>
</dbReference>
<name>A0ABS7TEB9_9GAMM</name>
<organism evidence="2 3">
    <name type="scientific">Thermomonas beijingensis</name>
    <dbReference type="NCBI Taxonomy" id="2872701"/>
    <lineage>
        <taxon>Bacteria</taxon>
        <taxon>Pseudomonadati</taxon>
        <taxon>Pseudomonadota</taxon>
        <taxon>Gammaproteobacteria</taxon>
        <taxon>Lysobacterales</taxon>
        <taxon>Lysobacteraceae</taxon>
        <taxon>Thermomonas</taxon>
    </lineage>
</organism>
<keyword evidence="3" id="KW-1185">Reference proteome</keyword>
<feature type="signal peptide" evidence="1">
    <location>
        <begin position="1"/>
        <end position="28"/>
    </location>
</feature>
<dbReference type="EMBL" id="JAIQDJ010000002">
    <property type="protein sequence ID" value="MBZ4186193.1"/>
    <property type="molecule type" value="Genomic_DNA"/>
</dbReference>
<dbReference type="Gene3D" id="3.10.450.50">
    <property type="match status" value="1"/>
</dbReference>